<comment type="similarity">
    <text evidence="2">Belongs to the TMEM198 family.</text>
</comment>
<keyword evidence="5 7" id="KW-0472">Membrane</keyword>
<evidence type="ECO:0000313" key="10">
    <source>
        <dbReference type="Proteomes" id="UP000481153"/>
    </source>
</evidence>
<gene>
    <name evidence="9" type="ORF">Ae201684_011486</name>
</gene>
<evidence type="ECO:0000256" key="6">
    <source>
        <dbReference type="ARBA" id="ARBA00049737"/>
    </source>
</evidence>
<keyword evidence="10" id="KW-1185">Reference proteome</keyword>
<dbReference type="InterPro" id="IPR025256">
    <property type="entry name" value="TM7S3/TM198-like_dom"/>
</dbReference>
<feature type="transmembrane region" description="Helical" evidence="7">
    <location>
        <begin position="119"/>
        <end position="135"/>
    </location>
</feature>
<name>A0A6G0WUT5_9STRA</name>
<dbReference type="Pfam" id="PF13886">
    <property type="entry name" value="TM7S3_TM198"/>
    <property type="match status" value="1"/>
</dbReference>
<comment type="subcellular location">
    <subcellularLocation>
        <location evidence="1">Membrane</location>
        <topology evidence="1">Multi-pass membrane protein</topology>
    </subcellularLocation>
</comment>
<feature type="transmembrane region" description="Helical" evidence="7">
    <location>
        <begin position="141"/>
        <end position="157"/>
    </location>
</feature>
<evidence type="ECO:0000256" key="5">
    <source>
        <dbReference type="ARBA" id="ARBA00023136"/>
    </source>
</evidence>
<comment type="caution">
    <text evidence="9">The sequence shown here is derived from an EMBL/GenBank/DDBJ whole genome shotgun (WGS) entry which is preliminary data.</text>
</comment>
<dbReference type="InterPro" id="IPR040236">
    <property type="entry name" value="TMEM198"/>
</dbReference>
<feature type="domain" description="TM7S3/TM198-like" evidence="8">
    <location>
        <begin position="77"/>
        <end position="213"/>
    </location>
</feature>
<feature type="transmembrane region" description="Helical" evidence="7">
    <location>
        <begin position="224"/>
        <end position="245"/>
    </location>
</feature>
<evidence type="ECO:0000256" key="7">
    <source>
        <dbReference type="SAM" id="Phobius"/>
    </source>
</evidence>
<evidence type="ECO:0000256" key="3">
    <source>
        <dbReference type="ARBA" id="ARBA00022692"/>
    </source>
</evidence>
<keyword evidence="3 7" id="KW-0812">Transmembrane</keyword>
<reference evidence="9 10" key="1">
    <citation type="submission" date="2019-07" db="EMBL/GenBank/DDBJ databases">
        <title>Genomics analysis of Aphanomyces spp. identifies a new class of oomycete effector associated with host adaptation.</title>
        <authorList>
            <person name="Gaulin E."/>
        </authorList>
    </citation>
    <scope>NUCLEOTIDE SEQUENCE [LARGE SCALE GENOMIC DNA]</scope>
    <source>
        <strain evidence="9 10">ATCC 201684</strain>
    </source>
</reference>
<feature type="transmembrane region" description="Helical" evidence="7">
    <location>
        <begin position="69"/>
        <end position="88"/>
    </location>
</feature>
<evidence type="ECO:0000256" key="4">
    <source>
        <dbReference type="ARBA" id="ARBA00022989"/>
    </source>
</evidence>
<keyword evidence="4 7" id="KW-1133">Transmembrane helix</keyword>
<dbReference type="PANTHER" id="PTHR31247">
    <property type="entry name" value="TRANSMEMBRANE PROTEIN 198 FAMILY MEMBER"/>
    <property type="match status" value="1"/>
</dbReference>
<accession>A0A6G0WUT5</accession>
<protein>
    <recommendedName>
        <fullName evidence="6">Transmembrane protein 198</fullName>
    </recommendedName>
</protein>
<feature type="transmembrane region" description="Helical" evidence="7">
    <location>
        <begin position="94"/>
        <end position="112"/>
    </location>
</feature>
<dbReference type="EMBL" id="VJMJ01000146">
    <property type="protein sequence ID" value="KAF0731225.1"/>
    <property type="molecule type" value="Genomic_DNA"/>
</dbReference>
<dbReference type="VEuPathDB" id="FungiDB:AeMF1_011611"/>
<organism evidence="9 10">
    <name type="scientific">Aphanomyces euteiches</name>
    <dbReference type="NCBI Taxonomy" id="100861"/>
    <lineage>
        <taxon>Eukaryota</taxon>
        <taxon>Sar</taxon>
        <taxon>Stramenopiles</taxon>
        <taxon>Oomycota</taxon>
        <taxon>Saprolegniomycetes</taxon>
        <taxon>Saprolegniales</taxon>
        <taxon>Verrucalvaceae</taxon>
        <taxon>Aphanomyces</taxon>
    </lineage>
</organism>
<sequence>MLWREKVSRRGILELSLLSIYLMNRTNGTNATAPQDILLAGFSFGTKAILGYLYNDCFDDHGVLLRKSFFFAFVSSLIGIGLVVAFFGYRFIKVIMFLGGIFFGAVIVYDSTIPIRTQIMLSIVTGIFCGVIALLQMKIGVFVKGFVAGFMVGHLVLTTIEPYLPISKWVKLSILGACSLVLAVVALMNERATMITGTAGLGAHLASYGGYFATMPPVHPDGQYWIAAVITGGVTIIAIVFQVTVSAKGLSSDKFSHWFSATQAAGSGGYAAVHDGHWLC</sequence>
<dbReference type="PANTHER" id="PTHR31247:SF5">
    <property type="entry name" value="DUF4203 DOMAIN-CONTAINING PROTEIN"/>
    <property type="match status" value="1"/>
</dbReference>
<feature type="transmembrane region" description="Helical" evidence="7">
    <location>
        <begin position="169"/>
        <end position="188"/>
    </location>
</feature>
<dbReference type="AlphaFoldDB" id="A0A6G0WUT5"/>
<evidence type="ECO:0000256" key="2">
    <source>
        <dbReference type="ARBA" id="ARBA00006244"/>
    </source>
</evidence>
<dbReference type="Proteomes" id="UP000481153">
    <property type="component" value="Unassembled WGS sequence"/>
</dbReference>
<evidence type="ECO:0000256" key="1">
    <source>
        <dbReference type="ARBA" id="ARBA00004141"/>
    </source>
</evidence>
<evidence type="ECO:0000313" key="9">
    <source>
        <dbReference type="EMBL" id="KAF0731225.1"/>
    </source>
</evidence>
<evidence type="ECO:0000259" key="8">
    <source>
        <dbReference type="Pfam" id="PF13886"/>
    </source>
</evidence>
<proteinExistence type="inferred from homology"/>
<dbReference type="GO" id="GO:0005886">
    <property type="term" value="C:plasma membrane"/>
    <property type="evidence" value="ECO:0007669"/>
    <property type="project" value="TreeGrafter"/>
</dbReference>